<dbReference type="InterPro" id="IPR052892">
    <property type="entry name" value="NA-targeting_endonuclease"/>
</dbReference>
<dbReference type="InterPro" id="IPR002711">
    <property type="entry name" value="HNH"/>
</dbReference>
<comment type="caution">
    <text evidence="2">The sequence shown here is derived from an EMBL/GenBank/DDBJ whole genome shotgun (WGS) entry which is preliminary data.</text>
</comment>
<dbReference type="InterPro" id="IPR047693">
    <property type="entry name" value="RNA-guided_IscB-like"/>
</dbReference>
<dbReference type="PANTHER" id="PTHR33877">
    <property type="entry name" value="SLL1193 PROTEIN"/>
    <property type="match status" value="1"/>
</dbReference>
<dbReference type="InterPro" id="IPR003615">
    <property type="entry name" value="HNH_nuc"/>
</dbReference>
<dbReference type="NCBIfam" id="NF040563">
    <property type="entry name" value="guided_IscB"/>
    <property type="match status" value="1"/>
</dbReference>
<keyword evidence="3" id="KW-1185">Reference proteome</keyword>
<dbReference type="EMBL" id="BSRI01000002">
    <property type="protein sequence ID" value="GLV59305.1"/>
    <property type="molecule type" value="Genomic_DNA"/>
</dbReference>
<gene>
    <name evidence="2" type="ORF">KDH_61320</name>
</gene>
<proteinExistence type="predicted"/>
<reference evidence="2 3" key="1">
    <citation type="submission" date="2023-02" db="EMBL/GenBank/DDBJ databases">
        <title>Dictyobacter halimunensis sp. nov., a new member of the class Ktedonobacteria from forest soil in a geothermal area.</title>
        <authorList>
            <person name="Rachmania M.K."/>
            <person name="Ningsih F."/>
            <person name="Sakai Y."/>
            <person name="Yabe S."/>
            <person name="Yokota A."/>
            <person name="Sjamsuridzal W."/>
        </authorList>
    </citation>
    <scope>NUCLEOTIDE SEQUENCE [LARGE SCALE GENOMIC DNA]</scope>
    <source>
        <strain evidence="2 3">S3.2.2.5</strain>
    </source>
</reference>
<dbReference type="SMART" id="SM00507">
    <property type="entry name" value="HNHc"/>
    <property type="match status" value="1"/>
</dbReference>
<protein>
    <recommendedName>
        <fullName evidence="1">HNH nuclease domain-containing protein</fullName>
    </recommendedName>
</protein>
<organism evidence="2 3">
    <name type="scientific">Dictyobacter halimunensis</name>
    <dbReference type="NCBI Taxonomy" id="3026934"/>
    <lineage>
        <taxon>Bacteria</taxon>
        <taxon>Bacillati</taxon>
        <taxon>Chloroflexota</taxon>
        <taxon>Ktedonobacteria</taxon>
        <taxon>Ktedonobacterales</taxon>
        <taxon>Dictyobacteraceae</taxon>
        <taxon>Dictyobacter</taxon>
    </lineage>
</organism>
<dbReference type="Proteomes" id="UP001344906">
    <property type="component" value="Unassembled WGS sequence"/>
</dbReference>
<dbReference type="PANTHER" id="PTHR33877:SF2">
    <property type="entry name" value="OS07G0170200 PROTEIN"/>
    <property type="match status" value="1"/>
</dbReference>
<dbReference type="InterPro" id="IPR025938">
    <property type="entry name" value="RRXRR_dom"/>
</dbReference>
<dbReference type="Gene3D" id="1.10.30.50">
    <property type="match status" value="1"/>
</dbReference>
<evidence type="ECO:0000259" key="1">
    <source>
        <dbReference type="SMART" id="SM00507"/>
    </source>
</evidence>
<sequence length="155" mass="17458">MLSRIANVLTWVTRLSRLCAITTISMELVRFDTQLLENPEIGGVAYQQGTLMGFEVREYLLEKWGRKCAYCGATDCPLQVEHIHPRATGGTDRISNLTLACDRCNRAKGTQDIRIFLKKKPFVLETILAQARQPLKDAAAVNATRWLRFVCSKTA</sequence>
<evidence type="ECO:0000313" key="3">
    <source>
        <dbReference type="Proteomes" id="UP001344906"/>
    </source>
</evidence>
<dbReference type="Pfam" id="PF01844">
    <property type="entry name" value="HNH"/>
    <property type="match status" value="1"/>
</dbReference>
<evidence type="ECO:0000313" key="2">
    <source>
        <dbReference type="EMBL" id="GLV59305.1"/>
    </source>
</evidence>
<feature type="domain" description="HNH nuclease" evidence="1">
    <location>
        <begin position="55"/>
        <end position="106"/>
    </location>
</feature>
<accession>A0ABQ6G0B0</accession>
<dbReference type="CDD" id="cd00085">
    <property type="entry name" value="HNHc"/>
    <property type="match status" value="1"/>
</dbReference>
<name>A0ABQ6G0B0_9CHLR</name>
<dbReference type="Pfam" id="PF14239">
    <property type="entry name" value="RRXRR"/>
    <property type="match status" value="1"/>
</dbReference>